<dbReference type="PROSITE" id="PS51257">
    <property type="entry name" value="PROKAR_LIPOPROTEIN"/>
    <property type="match status" value="1"/>
</dbReference>
<protein>
    <submittedName>
        <fullName evidence="3">ABC transporter substrate-binding protein</fullName>
    </submittedName>
</protein>
<feature type="domain" description="Fe/B12 periplasmic-binding" evidence="2">
    <location>
        <begin position="95"/>
        <end position="364"/>
    </location>
</feature>
<dbReference type="EMBL" id="DXHL01000008">
    <property type="protein sequence ID" value="HIW10249.1"/>
    <property type="molecule type" value="Genomic_DNA"/>
</dbReference>
<dbReference type="AlphaFoldDB" id="A0A9D1TYH0"/>
<dbReference type="Proteomes" id="UP000823926">
    <property type="component" value="Unassembled WGS sequence"/>
</dbReference>
<evidence type="ECO:0000256" key="1">
    <source>
        <dbReference type="SAM" id="SignalP"/>
    </source>
</evidence>
<proteinExistence type="predicted"/>
<feature type="signal peptide" evidence="1">
    <location>
        <begin position="1"/>
        <end position="16"/>
    </location>
</feature>
<dbReference type="InterPro" id="IPR050902">
    <property type="entry name" value="ABC_Transporter_SBP"/>
</dbReference>
<gene>
    <name evidence="3" type="ORF">H9888_01990</name>
</gene>
<organism evidence="3 4">
    <name type="scientific">Candidatus Rikenella faecigallinarum</name>
    <dbReference type="NCBI Taxonomy" id="2838745"/>
    <lineage>
        <taxon>Bacteria</taxon>
        <taxon>Pseudomonadati</taxon>
        <taxon>Bacteroidota</taxon>
        <taxon>Bacteroidia</taxon>
        <taxon>Bacteroidales</taxon>
        <taxon>Rikenellaceae</taxon>
        <taxon>Rikenella</taxon>
    </lineage>
</organism>
<evidence type="ECO:0000313" key="4">
    <source>
        <dbReference type="Proteomes" id="UP000823926"/>
    </source>
</evidence>
<dbReference type="Pfam" id="PF01497">
    <property type="entry name" value="Peripla_BP_2"/>
    <property type="match status" value="1"/>
</dbReference>
<reference evidence="3" key="1">
    <citation type="journal article" date="2021" name="PeerJ">
        <title>Extensive microbial diversity within the chicken gut microbiome revealed by metagenomics and culture.</title>
        <authorList>
            <person name="Gilroy R."/>
            <person name="Ravi A."/>
            <person name="Getino M."/>
            <person name="Pursley I."/>
            <person name="Horton D.L."/>
            <person name="Alikhan N.F."/>
            <person name="Baker D."/>
            <person name="Gharbi K."/>
            <person name="Hall N."/>
            <person name="Watson M."/>
            <person name="Adriaenssens E.M."/>
            <person name="Foster-Nyarko E."/>
            <person name="Jarju S."/>
            <person name="Secka A."/>
            <person name="Antonio M."/>
            <person name="Oren A."/>
            <person name="Chaudhuri R.R."/>
            <person name="La Ragione R."/>
            <person name="Hildebrand F."/>
            <person name="Pallen M.J."/>
        </authorList>
    </citation>
    <scope>NUCLEOTIDE SEQUENCE</scope>
    <source>
        <strain evidence="3">ChiBcec15-1070</strain>
    </source>
</reference>
<sequence>MKQIVRIVFIFCVAVAAVGCGSGGEQQRQNSVDSLQPLYEARYAERFELLQDDTEIVLRVKNPWQGADSVTYDYRLVTDTAAPLQQGEIRCPIRRAVCMSSTHVAFLDAVGEVGSVCGVSGLDFITNAAVHAAGVKDVGYDSNLDYETIVALQPDVVFMYGLTGENAAVSKLLQLGVPVVYIADYLENDPLGRAEWIVPFGVMSGKMAEAVAAFMHTENEYNTLGERVAGAVGERPRVMLNAPYKDVWYLPGDRSYMIQLLNDAGGAYLGAGEDTDVSRPVSAERALQLMAEADYWLNPGMVQNMAQLKADNRRFATLPVVRRGAVYNNNARITPMGGSDFWESGAVHPDVVLADMIRILHPELLPEHELFYFHQLK</sequence>
<dbReference type="PROSITE" id="PS50983">
    <property type="entry name" value="FE_B12_PBP"/>
    <property type="match status" value="1"/>
</dbReference>
<evidence type="ECO:0000259" key="2">
    <source>
        <dbReference type="PROSITE" id="PS50983"/>
    </source>
</evidence>
<comment type="caution">
    <text evidence="3">The sequence shown here is derived from an EMBL/GenBank/DDBJ whole genome shotgun (WGS) entry which is preliminary data.</text>
</comment>
<keyword evidence="1" id="KW-0732">Signal</keyword>
<dbReference type="SUPFAM" id="SSF53807">
    <property type="entry name" value="Helical backbone' metal receptor"/>
    <property type="match status" value="1"/>
</dbReference>
<dbReference type="PANTHER" id="PTHR30535:SF34">
    <property type="entry name" value="MOLYBDATE-BINDING PROTEIN MOLA"/>
    <property type="match status" value="1"/>
</dbReference>
<dbReference type="PANTHER" id="PTHR30535">
    <property type="entry name" value="VITAMIN B12-BINDING PROTEIN"/>
    <property type="match status" value="1"/>
</dbReference>
<dbReference type="GO" id="GO:0071281">
    <property type="term" value="P:cellular response to iron ion"/>
    <property type="evidence" value="ECO:0007669"/>
    <property type="project" value="TreeGrafter"/>
</dbReference>
<dbReference type="Gene3D" id="3.40.50.1980">
    <property type="entry name" value="Nitrogenase molybdenum iron protein domain"/>
    <property type="match status" value="2"/>
</dbReference>
<name>A0A9D1TYH0_9BACT</name>
<feature type="chain" id="PRO_5039198694" evidence="1">
    <location>
        <begin position="17"/>
        <end position="377"/>
    </location>
</feature>
<dbReference type="InterPro" id="IPR002491">
    <property type="entry name" value="ABC_transptr_periplasmic_BD"/>
</dbReference>
<evidence type="ECO:0000313" key="3">
    <source>
        <dbReference type="EMBL" id="HIW10249.1"/>
    </source>
</evidence>
<accession>A0A9D1TYH0</accession>
<reference evidence="3" key="2">
    <citation type="submission" date="2021-04" db="EMBL/GenBank/DDBJ databases">
        <authorList>
            <person name="Gilroy R."/>
        </authorList>
    </citation>
    <scope>NUCLEOTIDE SEQUENCE</scope>
    <source>
        <strain evidence="3">ChiBcec15-1070</strain>
    </source>
</reference>